<evidence type="ECO:0000259" key="3">
    <source>
        <dbReference type="PROSITE" id="PS50086"/>
    </source>
</evidence>
<organism evidence="5 6">
    <name type="scientific">Cryptolaemus montrouzieri</name>
    <dbReference type="NCBI Taxonomy" id="559131"/>
    <lineage>
        <taxon>Eukaryota</taxon>
        <taxon>Metazoa</taxon>
        <taxon>Ecdysozoa</taxon>
        <taxon>Arthropoda</taxon>
        <taxon>Hexapoda</taxon>
        <taxon>Insecta</taxon>
        <taxon>Pterygota</taxon>
        <taxon>Neoptera</taxon>
        <taxon>Endopterygota</taxon>
        <taxon>Coleoptera</taxon>
        <taxon>Polyphaga</taxon>
        <taxon>Cucujiformia</taxon>
        <taxon>Coccinelloidea</taxon>
        <taxon>Coccinellidae</taxon>
        <taxon>Scymninae</taxon>
        <taxon>Scymnini</taxon>
        <taxon>Cryptolaemus</taxon>
    </lineage>
</organism>
<dbReference type="InterPro" id="IPR002048">
    <property type="entry name" value="EF_hand_dom"/>
</dbReference>
<dbReference type="InterPro" id="IPR004182">
    <property type="entry name" value="GRAM"/>
</dbReference>
<dbReference type="SMART" id="SM00164">
    <property type="entry name" value="TBC"/>
    <property type="match status" value="1"/>
</dbReference>
<keyword evidence="1" id="KW-0343">GTPase activation</keyword>
<dbReference type="InterPro" id="IPR036017">
    <property type="entry name" value="TCB1D9/TCB1D9B_PH-GRAM2"/>
</dbReference>
<dbReference type="PROSITE" id="PS00018">
    <property type="entry name" value="EF_HAND_1"/>
    <property type="match status" value="1"/>
</dbReference>
<dbReference type="FunFam" id="1.10.8.270:FF:000002">
    <property type="entry name" value="TBC1 domain family member 9B"/>
    <property type="match status" value="1"/>
</dbReference>
<reference evidence="5 6" key="1">
    <citation type="journal article" date="2021" name="BMC Biol.">
        <title>Horizontally acquired antibacterial genes associated with adaptive radiation of ladybird beetles.</title>
        <authorList>
            <person name="Li H.S."/>
            <person name="Tang X.F."/>
            <person name="Huang Y.H."/>
            <person name="Xu Z.Y."/>
            <person name="Chen M.L."/>
            <person name="Du X.Y."/>
            <person name="Qiu B.Y."/>
            <person name="Chen P.T."/>
            <person name="Zhang W."/>
            <person name="Slipinski A."/>
            <person name="Escalona H.E."/>
            <person name="Waterhouse R.M."/>
            <person name="Zwick A."/>
            <person name="Pang H."/>
        </authorList>
    </citation>
    <scope>NUCLEOTIDE SEQUENCE [LARGE SCALE GENOMIC DNA]</scope>
    <source>
        <strain evidence="5">SYSU2018</strain>
    </source>
</reference>
<dbReference type="Gene3D" id="1.10.8.270">
    <property type="entry name" value="putative rabgap domain of human tbc1 domain family member 14 like domains"/>
    <property type="match status" value="1"/>
</dbReference>
<accession>A0ABD2MTY1</accession>
<dbReference type="PANTHER" id="PTHR47219">
    <property type="entry name" value="RAB GTPASE-ACTIVATING PROTEIN 1-LIKE"/>
    <property type="match status" value="1"/>
</dbReference>
<evidence type="ECO:0000313" key="6">
    <source>
        <dbReference type="Proteomes" id="UP001516400"/>
    </source>
</evidence>
<dbReference type="Pfam" id="PF02893">
    <property type="entry name" value="GRAM"/>
    <property type="match status" value="1"/>
</dbReference>
<sequence>MDGQIFISILIETFWRAKTKNMFFVLVILLFNVSTRDKPNKNVPKKASFLKRDLDARAQSESYRLLFRLPSSEKLDGSIECTLMTPYNKKHVHGRLFLSQNYICFESRVKSMVSLVIPLRDVKVAEKIDNNQTNHALNKAIIITTRNEINKTNFIFAQILDRDFLVEKISELLSKTSSKCQEPIGYRRENSVSSVSTSSVDHSWTCQPPLMKMFPLSSLAAVSEKQKEMEKKWEIHFNVYGRGVSMYRTHAVCQLVLEGIPDSLKMDIWMSFSGAANEKASYPGYYRSLVSKAIHETCTANDEIERDLHRSLPEHPAFQDKVGIDALRRVLCAYAYHNPSIGYCQAMNIVASVLLIYCSEEDAFWLLATLCENLLPDYYNTRVVGAVVDQGILDELTKEYLPELHDKLNELGMINMISLSWFLTIFLCVMPYESAVSIMDCFFYDGSKVIFQVALKLLELNQDQLFQCRDEGEAMQLLSEFLSGVYNDEGRGAIRNKSYEKQIKKISVQKLIYEAYSKYNNVTTGQIESLRLKHRVRVVQELEDTSERNVIRSVIVDGYFTKTELEELLGLVREEIISQKKTVPDKTDAFLQPYEAYKVDFEYFKILFETFSPWGKGECSDLAARIFILLDSDRDNYLDFRELVAAIGLTATADATQKLKLLYAIHLPPLLSMLDIQHPAPIKCGDKIVEEAGVVDEVAFEATNFFHSIEQSVAPDSLTLASDEEARCFNWQ</sequence>
<dbReference type="Gene3D" id="1.10.472.80">
    <property type="entry name" value="Ypt/Rab-GAP domain of gyp1p, domain 3"/>
    <property type="match status" value="1"/>
</dbReference>
<dbReference type="SUPFAM" id="SSF47923">
    <property type="entry name" value="Ypt/Rab-GAP domain of gyp1p"/>
    <property type="match status" value="2"/>
</dbReference>
<name>A0ABD2MTY1_9CUCU</name>
<feature type="domain" description="Rab-GAP TBC" evidence="3">
    <location>
        <begin position="259"/>
        <end position="446"/>
    </location>
</feature>
<protein>
    <recommendedName>
        <fullName evidence="7">TBC1 domain family member 9</fullName>
    </recommendedName>
</protein>
<dbReference type="Pfam" id="PF00566">
    <property type="entry name" value="RabGAP-TBC"/>
    <property type="match status" value="1"/>
</dbReference>
<proteinExistence type="predicted"/>
<evidence type="ECO:0008006" key="7">
    <source>
        <dbReference type="Google" id="ProtNLM"/>
    </source>
</evidence>
<dbReference type="SUPFAM" id="SSF47473">
    <property type="entry name" value="EF-hand"/>
    <property type="match status" value="1"/>
</dbReference>
<dbReference type="Proteomes" id="UP001516400">
    <property type="component" value="Unassembled WGS sequence"/>
</dbReference>
<dbReference type="InterPro" id="IPR035969">
    <property type="entry name" value="Rab-GAP_TBC_sf"/>
</dbReference>
<dbReference type="EMBL" id="JABFTP020000021">
    <property type="protein sequence ID" value="KAL3269707.1"/>
    <property type="molecule type" value="Genomic_DNA"/>
</dbReference>
<dbReference type="PROSITE" id="PS50086">
    <property type="entry name" value="TBC_RABGAP"/>
    <property type="match status" value="1"/>
</dbReference>
<evidence type="ECO:0000256" key="2">
    <source>
        <dbReference type="ARBA" id="ARBA00022837"/>
    </source>
</evidence>
<comment type="caution">
    <text evidence="5">The sequence shown here is derived from an EMBL/GenBank/DDBJ whole genome shotgun (WGS) entry which is preliminary data.</text>
</comment>
<dbReference type="InterPro" id="IPR011992">
    <property type="entry name" value="EF-hand-dom_pair"/>
</dbReference>
<gene>
    <name evidence="5" type="ORF">HHI36_008767</name>
</gene>
<dbReference type="Gene3D" id="2.30.29.30">
    <property type="entry name" value="Pleckstrin-homology domain (PH domain)/Phosphotyrosine-binding domain (PTB)"/>
    <property type="match status" value="1"/>
</dbReference>
<dbReference type="SMART" id="SM00568">
    <property type="entry name" value="GRAM"/>
    <property type="match status" value="1"/>
</dbReference>
<dbReference type="InterPro" id="IPR050302">
    <property type="entry name" value="Rab_GAP_TBC_domain"/>
</dbReference>
<dbReference type="AlphaFoldDB" id="A0ABD2MTY1"/>
<dbReference type="InterPro" id="IPR000195">
    <property type="entry name" value="Rab-GAP-TBC_dom"/>
</dbReference>
<dbReference type="PANTHER" id="PTHR47219:SF6">
    <property type="entry name" value="RAB GTPASE-ACTIVATING PROTEIN 1"/>
    <property type="match status" value="1"/>
</dbReference>
<keyword evidence="2" id="KW-0106">Calcium</keyword>
<dbReference type="InterPro" id="IPR011993">
    <property type="entry name" value="PH-like_dom_sf"/>
</dbReference>
<keyword evidence="6" id="KW-1185">Reference proteome</keyword>
<dbReference type="CDD" id="cd13354">
    <property type="entry name" value="PH-GRAM2_TCB1D9_TCB1D9B"/>
    <property type="match status" value="1"/>
</dbReference>
<dbReference type="PROSITE" id="PS50222">
    <property type="entry name" value="EF_HAND_2"/>
    <property type="match status" value="1"/>
</dbReference>
<evidence type="ECO:0000259" key="4">
    <source>
        <dbReference type="PROSITE" id="PS50222"/>
    </source>
</evidence>
<dbReference type="Gene3D" id="1.10.238.10">
    <property type="entry name" value="EF-hand"/>
    <property type="match status" value="1"/>
</dbReference>
<dbReference type="GO" id="GO:0005096">
    <property type="term" value="F:GTPase activator activity"/>
    <property type="evidence" value="ECO:0007669"/>
    <property type="project" value="UniProtKB-KW"/>
</dbReference>
<dbReference type="FunFam" id="1.10.472.80:FF:000049">
    <property type="entry name" value="Uncharacterized protein, isoform B"/>
    <property type="match status" value="1"/>
</dbReference>
<dbReference type="InterPro" id="IPR018247">
    <property type="entry name" value="EF_Hand_1_Ca_BS"/>
</dbReference>
<evidence type="ECO:0000313" key="5">
    <source>
        <dbReference type="EMBL" id="KAL3269707.1"/>
    </source>
</evidence>
<feature type="domain" description="EF-hand" evidence="4">
    <location>
        <begin position="618"/>
        <end position="653"/>
    </location>
</feature>
<evidence type="ECO:0000256" key="1">
    <source>
        <dbReference type="ARBA" id="ARBA00022468"/>
    </source>
</evidence>